<feature type="signal peptide" evidence="2">
    <location>
        <begin position="1"/>
        <end position="15"/>
    </location>
</feature>
<keyword evidence="1" id="KW-1133">Transmembrane helix</keyword>
<feature type="chain" id="PRO_5046538482" evidence="2">
    <location>
        <begin position="16"/>
        <end position="187"/>
    </location>
</feature>
<evidence type="ECO:0000313" key="4">
    <source>
        <dbReference type="Proteomes" id="UP001162164"/>
    </source>
</evidence>
<reference evidence="3" key="1">
    <citation type="journal article" date="2023" name="Insect Mol. Biol.">
        <title>Genome sequencing provides insights into the evolution of gene families encoding plant cell wall-degrading enzymes in longhorned beetles.</title>
        <authorList>
            <person name="Shin N.R."/>
            <person name="Okamura Y."/>
            <person name="Kirsch R."/>
            <person name="Pauchet Y."/>
        </authorList>
    </citation>
    <scope>NUCLEOTIDE SEQUENCE</scope>
    <source>
        <strain evidence="3">MMC_N1</strain>
    </source>
</reference>
<evidence type="ECO:0000256" key="1">
    <source>
        <dbReference type="SAM" id="Phobius"/>
    </source>
</evidence>
<protein>
    <submittedName>
        <fullName evidence="3">Uncharacterized protein</fullName>
    </submittedName>
</protein>
<evidence type="ECO:0000313" key="3">
    <source>
        <dbReference type="EMBL" id="KAJ8968031.1"/>
    </source>
</evidence>
<dbReference type="PANTHER" id="PTHR23302:SF43">
    <property type="entry name" value="TMC DOMAIN-CONTAINING PROTEIN"/>
    <property type="match status" value="1"/>
</dbReference>
<keyword evidence="2" id="KW-0732">Signal</keyword>
<dbReference type="Proteomes" id="UP001162164">
    <property type="component" value="Unassembled WGS sequence"/>
</dbReference>
<gene>
    <name evidence="3" type="ORF">NQ317_017168</name>
</gene>
<keyword evidence="4" id="KW-1185">Reference proteome</keyword>
<evidence type="ECO:0000256" key="2">
    <source>
        <dbReference type="SAM" id="SignalP"/>
    </source>
</evidence>
<accession>A0ABQ9IY89</accession>
<organism evidence="3 4">
    <name type="scientific">Molorchus minor</name>
    <dbReference type="NCBI Taxonomy" id="1323400"/>
    <lineage>
        <taxon>Eukaryota</taxon>
        <taxon>Metazoa</taxon>
        <taxon>Ecdysozoa</taxon>
        <taxon>Arthropoda</taxon>
        <taxon>Hexapoda</taxon>
        <taxon>Insecta</taxon>
        <taxon>Pterygota</taxon>
        <taxon>Neoptera</taxon>
        <taxon>Endopterygota</taxon>
        <taxon>Coleoptera</taxon>
        <taxon>Polyphaga</taxon>
        <taxon>Cucujiformia</taxon>
        <taxon>Chrysomeloidea</taxon>
        <taxon>Cerambycidae</taxon>
        <taxon>Lamiinae</taxon>
        <taxon>Monochamini</taxon>
        <taxon>Molorchus</taxon>
    </lineage>
</organism>
<keyword evidence="1" id="KW-0812">Transmembrane</keyword>
<dbReference type="EMBL" id="JAPWTJ010002078">
    <property type="protein sequence ID" value="KAJ8968031.1"/>
    <property type="molecule type" value="Genomic_DNA"/>
</dbReference>
<feature type="transmembrane region" description="Helical" evidence="1">
    <location>
        <begin position="55"/>
        <end position="78"/>
    </location>
</feature>
<comment type="caution">
    <text evidence="3">The sequence shown here is derived from an EMBL/GenBank/DDBJ whole genome shotgun (WGS) entry which is preliminary data.</text>
</comment>
<name>A0ABQ9IY89_9CUCU</name>
<dbReference type="PANTHER" id="PTHR23302">
    <property type="entry name" value="TRANSMEMBRANE CHANNEL-RELATED"/>
    <property type="match status" value="1"/>
</dbReference>
<dbReference type="InterPro" id="IPR038900">
    <property type="entry name" value="TMC"/>
</dbReference>
<sequence>MMAFLSLLLVMGVLGYIMTYIPTTSCGPFRSYNYMYELVTLGVLKLRKGNDVWNILLFITRPGFIALVLIGLCGRVYYLRAKAQAQRGIVAIYREMLVWESRDKEFLLQNISLVTKGQWQYKLQESRDIDPIISARAVPKTVDSEGDIPEDISSQYLHITPSTSSTNPTSSGSDLDDQLYARYKKIS</sequence>
<keyword evidence="1" id="KW-0472">Membrane</keyword>
<proteinExistence type="predicted"/>